<reference evidence="21" key="1">
    <citation type="journal article" date="2022" name="Int. J. Syst. Evol. Microbiol.">
        <title>Apilactobacillus apisilvae sp. nov., Nicolia spurrieriana gen. nov. sp. nov., Bombilactobacillus folatiphilus sp. nov. and Bombilactobacillus thymidiniphilus sp. nov., four new lactic acid bacterial isolates from stingless bees Tetragonula carbonaria and Austroplebeia australis.</title>
        <authorList>
            <person name="Oliphant S.A."/>
            <person name="Watson-Haigh N.S."/>
            <person name="Sumby K.M."/>
            <person name="Gardner J."/>
            <person name="Groom S."/>
            <person name="Jiranek V."/>
        </authorList>
    </citation>
    <scope>NUCLEOTIDE SEQUENCE</scope>
    <source>
        <strain evidence="21">SGEP1_A5</strain>
    </source>
</reference>
<dbReference type="Proteomes" id="UP000831181">
    <property type="component" value="Chromosome"/>
</dbReference>
<comment type="similarity">
    <text evidence="2">In the N-terminal section; belongs to the glycosyltransferase 51 family.</text>
</comment>
<keyword evidence="5" id="KW-0645">Protease</keyword>
<evidence type="ECO:0000256" key="7">
    <source>
        <dbReference type="ARBA" id="ARBA00022679"/>
    </source>
</evidence>
<dbReference type="PANTHER" id="PTHR32282:SF32">
    <property type="entry name" value="PENICILLIN-BINDING PROTEIN 2A"/>
    <property type="match status" value="1"/>
</dbReference>
<proteinExistence type="inferred from homology"/>
<dbReference type="FunFam" id="1.10.3810.10:FF:000001">
    <property type="entry name" value="Penicillin-binding protein 1A"/>
    <property type="match status" value="1"/>
</dbReference>
<dbReference type="GO" id="GO:0008955">
    <property type="term" value="F:peptidoglycan glycosyltransferase activity"/>
    <property type="evidence" value="ECO:0007669"/>
    <property type="project" value="UniProtKB-EC"/>
</dbReference>
<accession>A0A976RS30</accession>
<dbReference type="GO" id="GO:0008658">
    <property type="term" value="F:penicillin binding"/>
    <property type="evidence" value="ECO:0007669"/>
    <property type="project" value="InterPro"/>
</dbReference>
<dbReference type="GO" id="GO:0006508">
    <property type="term" value="P:proteolysis"/>
    <property type="evidence" value="ECO:0007669"/>
    <property type="project" value="UniProtKB-KW"/>
</dbReference>
<dbReference type="SUPFAM" id="SSF53955">
    <property type="entry name" value="Lysozyme-like"/>
    <property type="match status" value="1"/>
</dbReference>
<evidence type="ECO:0000256" key="15">
    <source>
        <dbReference type="ARBA" id="ARBA00023316"/>
    </source>
</evidence>
<evidence type="ECO:0000256" key="4">
    <source>
        <dbReference type="ARBA" id="ARBA00022645"/>
    </source>
</evidence>
<evidence type="ECO:0000256" key="10">
    <source>
        <dbReference type="ARBA" id="ARBA00022960"/>
    </source>
</evidence>
<dbReference type="EMBL" id="CP093361">
    <property type="protein sequence ID" value="UQS86725.1"/>
    <property type="molecule type" value="Genomic_DNA"/>
</dbReference>
<keyword evidence="10" id="KW-0133">Cell shape</keyword>
<dbReference type="SUPFAM" id="SSF56601">
    <property type="entry name" value="beta-lactamase/transpeptidase-like"/>
    <property type="match status" value="1"/>
</dbReference>
<dbReference type="GO" id="GO:0008360">
    <property type="term" value="P:regulation of cell shape"/>
    <property type="evidence" value="ECO:0007669"/>
    <property type="project" value="UniProtKB-KW"/>
</dbReference>
<evidence type="ECO:0000256" key="3">
    <source>
        <dbReference type="ARBA" id="ARBA00022475"/>
    </source>
</evidence>
<evidence type="ECO:0000256" key="2">
    <source>
        <dbReference type="ARBA" id="ARBA00007739"/>
    </source>
</evidence>
<keyword evidence="15" id="KW-0961">Cell wall biogenesis/degradation</keyword>
<evidence type="ECO:0000256" key="14">
    <source>
        <dbReference type="ARBA" id="ARBA00023268"/>
    </source>
</evidence>
<comment type="catalytic activity">
    <reaction evidence="16">
        <text>Preferential cleavage: (Ac)2-L-Lys-D-Ala-|-D-Ala. Also transpeptidation of peptidyl-alanyl moieties that are N-acyl substituents of D-alanine.</text>
        <dbReference type="EC" id="3.4.16.4"/>
    </reaction>
</comment>
<keyword evidence="4" id="KW-0121">Carboxypeptidase</keyword>
<dbReference type="GO" id="GO:0009002">
    <property type="term" value="F:serine-type D-Ala-D-Ala carboxypeptidase activity"/>
    <property type="evidence" value="ECO:0007669"/>
    <property type="project" value="UniProtKB-EC"/>
</dbReference>
<evidence type="ECO:0000259" key="19">
    <source>
        <dbReference type="Pfam" id="PF00905"/>
    </source>
</evidence>
<keyword evidence="11" id="KW-0573">Peptidoglycan synthesis</keyword>
<keyword evidence="7" id="KW-0808">Transferase</keyword>
<sequence length="711" mass="79055">MKPKSSRQIGHSISPYWQAFRKIQKRIWHRYHINRWIIMVVMGIIFTMSTYLTFVAKTMDVQNLNSSLKRSTVIYDASNKKAGALYSQKGTYVGMRNISQNVPDAILSTEDRNFYHEHGFSIKGFGRAGLLWVKNKLLHRDYISGGGSTITQQLVKNAYLSQEQTFSRKLKELFISIQVENVYSKNQILTMYMNNAYFGNGVYGVHDAAERYFGTSVKNLSVPDSAVLAGMLTNPSAYNPVDHPQLALQRRNTVLDLMVDNRKITKAEAARYKAQPIEVHDSYTYRDSYRYPYYFDSVIDEAINRYGLSEADIMNRGYKIYTNLNQSQQSAMQNNFNDSSMFPQNAADGTKVQAASIAVDPQTGGVSAVVGGRGKHVFRGYNRAIQMKRQPGSTMKPLAVYTPALEDGYHFDSSLVNQKRSYGANHYTPQNYNDQYTGKVPMYEALAQSMNAPAVWLLNKIGVEAGYNSVKKFGIPITKSDRNLSLALGGLSTGVSPQQMAGAYTAFANNGVAMKPYYIRKIVDASGNVIIDNTAKQRGTKVMSSVTAKNMTSMMLGVFDNGTGVDAKPAGYQVAGKTGSTEADSTGDTDATRDKWIIGYTPNTVVATWEGFDDTNSNHHLENLSGTGIGPLFKSEMSSIIPTTKQTQFNTEDAQTIIDQRNSNNNKSDNVWDNVKKSGNNIGKNIENGFDTVKKQTSKWFNDAKKLLGGN</sequence>
<dbReference type="AlphaFoldDB" id="A0A976RS30"/>
<evidence type="ECO:0000313" key="21">
    <source>
        <dbReference type="EMBL" id="UQS86725.1"/>
    </source>
</evidence>
<keyword evidence="8 18" id="KW-0812">Transmembrane</keyword>
<feature type="domain" description="Glycosyl transferase family 51" evidence="20">
    <location>
        <begin position="85"/>
        <end position="258"/>
    </location>
</feature>
<evidence type="ECO:0000256" key="12">
    <source>
        <dbReference type="ARBA" id="ARBA00022989"/>
    </source>
</evidence>
<dbReference type="InterPro" id="IPR001460">
    <property type="entry name" value="PCN-bd_Tpept"/>
</dbReference>
<dbReference type="InterPro" id="IPR012338">
    <property type="entry name" value="Beta-lactam/transpept-like"/>
</dbReference>
<keyword evidence="14" id="KW-0511">Multifunctional enzyme</keyword>
<organism evidence="21 22">
    <name type="scientific">Nicoliella spurrieriana</name>
    <dbReference type="NCBI Taxonomy" id="2925830"/>
    <lineage>
        <taxon>Bacteria</taxon>
        <taxon>Bacillati</taxon>
        <taxon>Bacillota</taxon>
        <taxon>Bacilli</taxon>
        <taxon>Lactobacillales</taxon>
        <taxon>Lactobacillaceae</taxon>
        <taxon>Nicoliella</taxon>
    </lineage>
</organism>
<evidence type="ECO:0000256" key="18">
    <source>
        <dbReference type="SAM" id="Phobius"/>
    </source>
</evidence>
<keyword evidence="12 18" id="KW-1133">Transmembrane helix</keyword>
<keyword evidence="6" id="KW-0328">Glycosyltransferase</keyword>
<evidence type="ECO:0000256" key="5">
    <source>
        <dbReference type="ARBA" id="ARBA00022670"/>
    </source>
</evidence>
<dbReference type="InterPro" id="IPR050396">
    <property type="entry name" value="Glycosyltr_51/Transpeptidase"/>
</dbReference>
<keyword evidence="9" id="KW-0378">Hydrolase</keyword>
<evidence type="ECO:0000256" key="13">
    <source>
        <dbReference type="ARBA" id="ARBA00023136"/>
    </source>
</evidence>
<evidence type="ECO:0000256" key="11">
    <source>
        <dbReference type="ARBA" id="ARBA00022984"/>
    </source>
</evidence>
<dbReference type="InterPro" id="IPR001264">
    <property type="entry name" value="Glyco_trans_51"/>
</dbReference>
<dbReference type="Pfam" id="PF00912">
    <property type="entry name" value="Transgly"/>
    <property type="match status" value="1"/>
</dbReference>
<dbReference type="GO" id="GO:0071555">
    <property type="term" value="P:cell wall organization"/>
    <property type="evidence" value="ECO:0007669"/>
    <property type="project" value="UniProtKB-KW"/>
</dbReference>
<evidence type="ECO:0000256" key="17">
    <source>
        <dbReference type="ARBA" id="ARBA00049902"/>
    </source>
</evidence>
<evidence type="ECO:0000256" key="9">
    <source>
        <dbReference type="ARBA" id="ARBA00022801"/>
    </source>
</evidence>
<dbReference type="KEGG" id="lbe:MOO44_07525"/>
<dbReference type="GO" id="GO:0030288">
    <property type="term" value="C:outer membrane-bounded periplasmic space"/>
    <property type="evidence" value="ECO:0007669"/>
    <property type="project" value="TreeGrafter"/>
</dbReference>
<dbReference type="Gene3D" id="1.10.3810.10">
    <property type="entry name" value="Biosynthetic peptidoglycan transglycosylase-like"/>
    <property type="match status" value="1"/>
</dbReference>
<feature type="domain" description="Penicillin-binding protein transpeptidase" evidence="19">
    <location>
        <begin position="357"/>
        <end position="604"/>
    </location>
</feature>
<gene>
    <name evidence="21" type="ORF">MOO44_07525</name>
</gene>
<protein>
    <submittedName>
        <fullName evidence="21">PBP1A family penicillin-binding protein</fullName>
    </submittedName>
</protein>
<keyword evidence="3" id="KW-1003">Cell membrane</keyword>
<name>A0A976RS30_9LACO</name>
<evidence type="ECO:0000256" key="1">
    <source>
        <dbReference type="ARBA" id="ARBA00007090"/>
    </source>
</evidence>
<evidence type="ECO:0000259" key="20">
    <source>
        <dbReference type="Pfam" id="PF00912"/>
    </source>
</evidence>
<keyword evidence="13 18" id="KW-0472">Membrane</keyword>
<dbReference type="Pfam" id="PF00905">
    <property type="entry name" value="Transpeptidase"/>
    <property type="match status" value="1"/>
</dbReference>
<dbReference type="PANTHER" id="PTHR32282">
    <property type="entry name" value="BINDING PROTEIN TRANSPEPTIDASE, PUTATIVE-RELATED"/>
    <property type="match status" value="1"/>
</dbReference>
<comment type="similarity">
    <text evidence="1">In the C-terminal section; belongs to the transpeptidase family.</text>
</comment>
<dbReference type="InterPro" id="IPR023346">
    <property type="entry name" value="Lysozyme-like_dom_sf"/>
</dbReference>
<evidence type="ECO:0000256" key="16">
    <source>
        <dbReference type="ARBA" id="ARBA00034000"/>
    </source>
</evidence>
<dbReference type="Gene3D" id="3.40.710.10">
    <property type="entry name" value="DD-peptidase/beta-lactamase superfamily"/>
    <property type="match status" value="1"/>
</dbReference>
<dbReference type="InterPro" id="IPR036950">
    <property type="entry name" value="PBP_transglycosylase"/>
</dbReference>
<comment type="catalytic activity">
    <reaction evidence="17">
        <text>[GlcNAc-(1-&gt;4)-Mur2Ac(oyl-L-Ala-gamma-D-Glu-L-Lys-D-Ala-D-Ala)](n)-di-trans,octa-cis-undecaprenyl diphosphate + beta-D-GlcNAc-(1-&gt;4)-Mur2Ac(oyl-L-Ala-gamma-D-Glu-L-Lys-D-Ala-D-Ala)-di-trans,octa-cis-undecaprenyl diphosphate = [GlcNAc-(1-&gt;4)-Mur2Ac(oyl-L-Ala-gamma-D-Glu-L-Lys-D-Ala-D-Ala)](n+1)-di-trans,octa-cis-undecaprenyl diphosphate + di-trans,octa-cis-undecaprenyl diphosphate + H(+)</text>
        <dbReference type="Rhea" id="RHEA:23708"/>
        <dbReference type="Rhea" id="RHEA-COMP:9602"/>
        <dbReference type="Rhea" id="RHEA-COMP:9603"/>
        <dbReference type="ChEBI" id="CHEBI:15378"/>
        <dbReference type="ChEBI" id="CHEBI:58405"/>
        <dbReference type="ChEBI" id="CHEBI:60033"/>
        <dbReference type="ChEBI" id="CHEBI:78435"/>
        <dbReference type="EC" id="2.4.99.28"/>
    </reaction>
</comment>
<evidence type="ECO:0000256" key="8">
    <source>
        <dbReference type="ARBA" id="ARBA00022692"/>
    </source>
</evidence>
<dbReference type="GO" id="GO:0009252">
    <property type="term" value="P:peptidoglycan biosynthetic process"/>
    <property type="evidence" value="ECO:0007669"/>
    <property type="project" value="UniProtKB-KW"/>
</dbReference>
<evidence type="ECO:0000313" key="22">
    <source>
        <dbReference type="Proteomes" id="UP000831181"/>
    </source>
</evidence>
<evidence type="ECO:0000256" key="6">
    <source>
        <dbReference type="ARBA" id="ARBA00022676"/>
    </source>
</evidence>
<keyword evidence="22" id="KW-1185">Reference proteome</keyword>
<dbReference type="RefSeq" id="WP_260116527.1">
    <property type="nucleotide sequence ID" value="NZ_CP093361.1"/>
</dbReference>
<dbReference type="Gene3D" id="6.20.370.110">
    <property type="match status" value="1"/>
</dbReference>
<dbReference type="NCBIfam" id="TIGR02074">
    <property type="entry name" value="PBP_1a_fam"/>
    <property type="match status" value="1"/>
</dbReference>
<feature type="transmembrane region" description="Helical" evidence="18">
    <location>
        <begin position="36"/>
        <end position="56"/>
    </location>
</feature>